<evidence type="ECO:0000313" key="5">
    <source>
        <dbReference type="Proteomes" id="UP000002043"/>
    </source>
</evidence>
<keyword evidence="5" id="KW-1185">Reference proteome</keyword>
<evidence type="ECO:0000313" key="4">
    <source>
        <dbReference type="EMBL" id="ADC88772.1"/>
    </source>
</evidence>
<dbReference type="CAZy" id="GT4">
    <property type="family name" value="Glycosyltransferase Family 4"/>
</dbReference>
<dbReference type="SUPFAM" id="SSF53756">
    <property type="entry name" value="UDP-Glycosyltransferase/glycogen phosphorylase"/>
    <property type="match status" value="1"/>
</dbReference>
<dbReference type="Pfam" id="PF13439">
    <property type="entry name" value="Glyco_transf_4"/>
    <property type="match status" value="1"/>
</dbReference>
<dbReference type="eggNOG" id="COG0438">
    <property type="taxonomic scope" value="Bacteria"/>
</dbReference>
<dbReference type="Gene3D" id="3.40.50.2000">
    <property type="entry name" value="Glycogen Phosphorylase B"/>
    <property type="match status" value="2"/>
</dbReference>
<keyword evidence="1 4" id="KW-0808">Transferase</keyword>
<dbReference type="GO" id="GO:0009103">
    <property type="term" value="P:lipopolysaccharide biosynthetic process"/>
    <property type="evidence" value="ECO:0007669"/>
    <property type="project" value="TreeGrafter"/>
</dbReference>
<proteinExistence type="predicted"/>
<dbReference type="Pfam" id="PF00534">
    <property type="entry name" value="Glycos_transf_1"/>
    <property type="match status" value="1"/>
</dbReference>
<dbReference type="RefSeq" id="WP_012991179.1">
    <property type="nucleotide sequence ID" value="NC_013894.1"/>
</dbReference>
<feature type="domain" description="Glycosyl transferase family 1" evidence="2">
    <location>
        <begin position="185"/>
        <end position="341"/>
    </location>
</feature>
<dbReference type="PANTHER" id="PTHR46401:SF2">
    <property type="entry name" value="GLYCOSYLTRANSFERASE WBBK-RELATED"/>
    <property type="match status" value="1"/>
</dbReference>
<name>D3SNN5_THEAH</name>
<evidence type="ECO:0000259" key="3">
    <source>
        <dbReference type="Pfam" id="PF13439"/>
    </source>
</evidence>
<dbReference type="GO" id="GO:0016757">
    <property type="term" value="F:glycosyltransferase activity"/>
    <property type="evidence" value="ECO:0007669"/>
    <property type="project" value="InterPro"/>
</dbReference>
<dbReference type="OrthoDB" id="9797829at2"/>
<protein>
    <submittedName>
        <fullName evidence="4">Glycosyl transferase group 1</fullName>
    </submittedName>
</protein>
<organism evidence="4 5">
    <name type="scientific">Thermocrinis albus (strain DSM 14484 / JCM 11386 / HI 11/12)</name>
    <dbReference type="NCBI Taxonomy" id="638303"/>
    <lineage>
        <taxon>Bacteria</taxon>
        <taxon>Pseudomonadati</taxon>
        <taxon>Aquificota</taxon>
        <taxon>Aquificia</taxon>
        <taxon>Aquificales</taxon>
        <taxon>Aquificaceae</taxon>
        <taxon>Thermocrinis</taxon>
    </lineage>
</organism>
<dbReference type="InterPro" id="IPR028098">
    <property type="entry name" value="Glyco_trans_4-like_N"/>
</dbReference>
<dbReference type="HOGENOM" id="CLU_009583_27_5_0"/>
<feature type="domain" description="Glycosyltransferase subfamily 4-like N-terminal" evidence="3">
    <location>
        <begin position="13"/>
        <end position="172"/>
    </location>
</feature>
<dbReference type="PANTHER" id="PTHR46401">
    <property type="entry name" value="GLYCOSYLTRANSFERASE WBBK-RELATED"/>
    <property type="match status" value="1"/>
</dbReference>
<reference evidence="5" key="1">
    <citation type="journal article" date="2010" name="Stand. Genomic Sci.">
        <title>Complete genome sequence of Thermocrinis albus type strain (HI 11/12T).</title>
        <authorList>
            <person name="Wirth R."/>
            <person name="Sikorski J."/>
            <person name="Brambilla E."/>
            <person name="Misra M."/>
            <person name="Lapidus A."/>
            <person name="Copeland A."/>
            <person name="Nolan M."/>
            <person name="Lucas S."/>
            <person name="Chen F."/>
            <person name="Tice H."/>
            <person name="Cheng J.F."/>
            <person name="Han C."/>
            <person name="Detter J.C."/>
            <person name="Tapia R."/>
            <person name="Bruce D."/>
            <person name="Goodwin L."/>
            <person name="Pitluck S."/>
            <person name="Pati A."/>
            <person name="Anderson I."/>
            <person name="Ivanova N."/>
            <person name="Mavromatis K."/>
            <person name="Mikhailova N."/>
            <person name="Chen A."/>
            <person name="Palaniappan K."/>
            <person name="Bilek Y."/>
            <person name="Hader T."/>
            <person name="Land M."/>
            <person name="Hauser L."/>
            <person name="Chang Y.J."/>
            <person name="Jeffries C.D."/>
            <person name="Tindall B.J."/>
            <person name="Rohde M."/>
            <person name="Goker M."/>
            <person name="Bristow J."/>
            <person name="Eisen J.A."/>
            <person name="Markowitz V."/>
            <person name="Hugenholtz P."/>
            <person name="Kyrpides N.C."/>
            <person name="Klenk H.P."/>
        </authorList>
    </citation>
    <scope>NUCLEOTIDE SEQUENCE [LARGE SCALE GENOMIC DNA]</scope>
    <source>
        <strain evidence="5">DSM 14484 / JCM 11386 / HI 11/12</strain>
    </source>
</reference>
<dbReference type="InterPro" id="IPR001296">
    <property type="entry name" value="Glyco_trans_1"/>
</dbReference>
<dbReference type="EMBL" id="CP001931">
    <property type="protein sequence ID" value="ADC88772.1"/>
    <property type="molecule type" value="Genomic_DNA"/>
</dbReference>
<dbReference type="Proteomes" id="UP000002043">
    <property type="component" value="Chromosome"/>
</dbReference>
<sequence length="367" mass="43040">MILYIDGLFYKGSGIGRYYESLTKEFAKRGIRIYTCVPQRLKDAFEKDFQTVATNIEPIFVDYEKFSIKGFFNQSKILKALEKKVDLFFYPHINLPLYIPSNTITTILDLIPFTQFWDRSALKKEIFRVYIKRALKYSKGIITISNHVKFELQNFFKSHQNKIKVIYAFIDDKFYQKSKIQKPIVEGDYILFVGNRKKHKNLTNLILAFNNIKHMINSKLVIAGSKDRSSEDEVDKLIKTLNLKEFIVEILSPSDDELINLYQHAKLFVFPSFFEGFGLPPLEATALNCPVITSNIPVLREILTDEIACFNPYDPKDISDKIYKAMTDNEFRLKLLNTAKRRLQLFQKEKIIEEFIEYFHNILRGKI</sequence>
<dbReference type="AlphaFoldDB" id="D3SNN5"/>
<dbReference type="CDD" id="cd03809">
    <property type="entry name" value="GT4_MtfB-like"/>
    <property type="match status" value="1"/>
</dbReference>
<evidence type="ECO:0000256" key="1">
    <source>
        <dbReference type="ARBA" id="ARBA00022679"/>
    </source>
</evidence>
<gene>
    <name evidence="4" type="ordered locus">Thal_0136</name>
</gene>
<dbReference type="STRING" id="638303.Thal_0136"/>
<dbReference type="KEGG" id="tal:Thal_0136"/>
<accession>D3SNN5</accession>
<evidence type="ECO:0000259" key="2">
    <source>
        <dbReference type="Pfam" id="PF00534"/>
    </source>
</evidence>